<dbReference type="InterPro" id="IPR029063">
    <property type="entry name" value="SAM-dependent_MTases_sf"/>
</dbReference>
<keyword evidence="2" id="KW-1185">Reference proteome</keyword>
<comment type="caution">
    <text evidence="1">The sequence shown here is derived from an EMBL/GenBank/DDBJ whole genome shotgun (WGS) entry which is preliminary data.</text>
</comment>
<evidence type="ECO:0000313" key="1">
    <source>
        <dbReference type="EMBL" id="THC92643.1"/>
    </source>
</evidence>
<protein>
    <submittedName>
        <fullName evidence="1">Uncharacterized protein</fullName>
    </submittedName>
</protein>
<dbReference type="AlphaFoldDB" id="A0A4S3JBV7"/>
<proteinExistence type="predicted"/>
<dbReference type="EMBL" id="SOSA01000318">
    <property type="protein sequence ID" value="THC92643.1"/>
    <property type="molecule type" value="Genomic_DNA"/>
</dbReference>
<dbReference type="Proteomes" id="UP000308092">
    <property type="component" value="Unassembled WGS sequence"/>
</dbReference>
<organism evidence="1 2">
    <name type="scientific">Aspergillus tanneri</name>
    <dbReference type="NCBI Taxonomy" id="1220188"/>
    <lineage>
        <taxon>Eukaryota</taxon>
        <taxon>Fungi</taxon>
        <taxon>Dikarya</taxon>
        <taxon>Ascomycota</taxon>
        <taxon>Pezizomycotina</taxon>
        <taxon>Eurotiomycetes</taxon>
        <taxon>Eurotiomycetidae</taxon>
        <taxon>Eurotiales</taxon>
        <taxon>Aspergillaceae</taxon>
        <taxon>Aspergillus</taxon>
        <taxon>Aspergillus subgen. Circumdati</taxon>
    </lineage>
</organism>
<evidence type="ECO:0000313" key="2">
    <source>
        <dbReference type="Proteomes" id="UP000308092"/>
    </source>
</evidence>
<gene>
    <name evidence="1" type="ORF">EYZ11_007873</name>
</gene>
<name>A0A4S3JBV7_9EURO</name>
<sequence length="184" mass="21231">MAKACYLPYPDLTSVIQTKFSPGYEKRFYENFSAELKGRVTCMAHDQYAEQPVKNADLYFMSTSLQEENQETDAKILATALMQKSYPHSRSCHGWWGPPTRGWDHQRKTINREQGVYDAGLGLAGFITRFSIGTDLQMMSVMNLYHCRQAEWVVLFKKADPPFELKKYIQTMGSCTSLMEWVLE</sequence>
<accession>A0A4S3JBV7</accession>
<dbReference type="VEuPathDB" id="FungiDB:EYZ11_007873"/>
<dbReference type="Gene3D" id="3.40.50.150">
    <property type="entry name" value="Vaccinia Virus protein VP39"/>
    <property type="match status" value="1"/>
</dbReference>
<reference evidence="1 2" key="1">
    <citation type="submission" date="2019-03" db="EMBL/GenBank/DDBJ databases">
        <title>The genome sequence of a newly discovered highly antifungal drug resistant Aspergillus species, Aspergillus tanneri NIH 1004.</title>
        <authorList>
            <person name="Mounaud S."/>
            <person name="Singh I."/>
            <person name="Joardar V."/>
            <person name="Pakala S."/>
            <person name="Pakala S."/>
            <person name="Venepally P."/>
            <person name="Hoover J."/>
            <person name="Nierman W."/>
            <person name="Chung J."/>
            <person name="Losada L."/>
        </authorList>
    </citation>
    <scope>NUCLEOTIDE SEQUENCE [LARGE SCALE GENOMIC DNA]</scope>
    <source>
        <strain evidence="1 2">NIH1004</strain>
    </source>
</reference>